<proteinExistence type="predicted"/>
<reference evidence="1" key="1">
    <citation type="submission" date="2023-03" db="EMBL/GenBank/DDBJ databases">
        <authorList>
            <person name="Julca I."/>
        </authorList>
    </citation>
    <scope>NUCLEOTIDE SEQUENCE</scope>
</reference>
<dbReference type="Proteomes" id="UP001161247">
    <property type="component" value="Chromosome 3"/>
</dbReference>
<dbReference type="AlphaFoldDB" id="A0AAV1CY07"/>
<dbReference type="PANTHER" id="PTHR48221:SF2">
    <property type="entry name" value="ACYL-COA SYNTHETASE FAMILY PROTEIN"/>
    <property type="match status" value="1"/>
</dbReference>
<gene>
    <name evidence="1" type="ORF">OLC1_LOCUS10375</name>
</gene>
<protein>
    <submittedName>
        <fullName evidence="1">OLC1v1037709C1</fullName>
    </submittedName>
</protein>
<accession>A0AAV1CY07</accession>
<dbReference type="EMBL" id="OX459120">
    <property type="protein sequence ID" value="CAI9100579.1"/>
    <property type="molecule type" value="Genomic_DNA"/>
</dbReference>
<name>A0AAV1CY07_OLDCO</name>
<keyword evidence="2" id="KW-1185">Reference proteome</keyword>
<dbReference type="PANTHER" id="PTHR48221">
    <property type="entry name" value="ACYL-COA SYNTHETASE FAMILY PROTEIN"/>
    <property type="match status" value="1"/>
</dbReference>
<organism evidence="1 2">
    <name type="scientific">Oldenlandia corymbosa var. corymbosa</name>
    <dbReference type="NCBI Taxonomy" id="529605"/>
    <lineage>
        <taxon>Eukaryota</taxon>
        <taxon>Viridiplantae</taxon>
        <taxon>Streptophyta</taxon>
        <taxon>Embryophyta</taxon>
        <taxon>Tracheophyta</taxon>
        <taxon>Spermatophyta</taxon>
        <taxon>Magnoliopsida</taxon>
        <taxon>eudicotyledons</taxon>
        <taxon>Gunneridae</taxon>
        <taxon>Pentapetalae</taxon>
        <taxon>asterids</taxon>
        <taxon>lamiids</taxon>
        <taxon>Gentianales</taxon>
        <taxon>Rubiaceae</taxon>
        <taxon>Rubioideae</taxon>
        <taxon>Spermacoceae</taxon>
        <taxon>Hedyotis-Oldenlandia complex</taxon>
        <taxon>Oldenlandia</taxon>
    </lineage>
</organism>
<sequence length="690" mass="78664">MPSMSEITSLFTTLASNLQTLDLNSRTVDDKDVTLAISNLNRTLNLSETQPRLRVLDTALSLMCFKAPEVFQSVLEHTVKTILAVLSSSVECKVLRVRDKEILRAGGSFSPQDSLEVMDMCVHILERLEGHRGDLSPSIAHAVLRVAVLASHFHHTMVPCAVLDGHSFDGWKSSVHKLLIHVPKEVSFMSTEIPERLLFWYLDPTILRHDLSQILKEANKRYFLRLRIEFYERIEWRSILICLTLAPAMFIEARALLHSWFLLTGLANVLELQAAMVLLVLDIILRPMWWGLSMETSSKLPFSHAYFPFQQNLIRILAGPLSWENFLPLADKITSHARSDHNRISEPGRANADLVDHYSPWSIAMNFPHWFCFATLLLFYSPNVEGSFQLKYNTGLVESDKLYKEELPYSGSAAKFIAWIVNPATDPYQDLFVDYLVEVSALWTSKRSGTVNLGQASRVYKEACNLKSNSLEGITHVLFDSHKIWLWLNAFQDKYFRCSRSASWFASSSAHTNKGEGSWTSRLVRKIPLGILFGYLSSIDQAGCELLLHYATTGTVFQLRKTQVAGLKPQGSSRAWQESLCKWSETCSIEEAISGARVVFDLTDVIQEMSISLLENEESSREFLRNVKLKVGKFLLKCVNRLLQVDDDEARHHIFGDLHRSLRHWGRQGHDVFQDFKELDDIIMKLDVRK</sequence>
<evidence type="ECO:0000313" key="2">
    <source>
        <dbReference type="Proteomes" id="UP001161247"/>
    </source>
</evidence>
<evidence type="ECO:0000313" key="1">
    <source>
        <dbReference type="EMBL" id="CAI9100579.1"/>
    </source>
</evidence>